<name>A0A841BV06_9ACTN</name>
<comment type="caution">
    <text evidence="1">The sequence shown here is derived from an EMBL/GenBank/DDBJ whole genome shotgun (WGS) entry which is preliminary data.</text>
</comment>
<gene>
    <name evidence="1" type="ORF">F4553_003960</name>
</gene>
<dbReference type="RefSeq" id="WP_184838064.1">
    <property type="nucleotide sequence ID" value="NZ_JACHMN010000002.1"/>
</dbReference>
<organism evidence="1 2">
    <name type="scientific">Allocatelliglobosispora scoriae</name>
    <dbReference type="NCBI Taxonomy" id="643052"/>
    <lineage>
        <taxon>Bacteria</taxon>
        <taxon>Bacillati</taxon>
        <taxon>Actinomycetota</taxon>
        <taxon>Actinomycetes</taxon>
        <taxon>Micromonosporales</taxon>
        <taxon>Micromonosporaceae</taxon>
        <taxon>Allocatelliglobosispora</taxon>
    </lineage>
</organism>
<evidence type="ECO:0000313" key="2">
    <source>
        <dbReference type="Proteomes" id="UP000587527"/>
    </source>
</evidence>
<dbReference type="EMBL" id="JACHMN010000002">
    <property type="protein sequence ID" value="MBB5870581.1"/>
    <property type="molecule type" value="Genomic_DNA"/>
</dbReference>
<accession>A0A841BV06</accession>
<dbReference type="AlphaFoldDB" id="A0A841BV06"/>
<sequence length="111" mass="12198">MNPTPQTAGDGDIAVNVSLTVPAQRRKPTKAVENRDFASFCRRIIRAHARRVAAGDVEALTDLINLSSALDEAINDAVRGLRAEPYVYSWAEIARRLGISKQAAQQRWGKP</sequence>
<protein>
    <submittedName>
        <fullName evidence="1">Uncharacterized protein</fullName>
    </submittedName>
</protein>
<keyword evidence="2" id="KW-1185">Reference proteome</keyword>
<dbReference type="Proteomes" id="UP000587527">
    <property type="component" value="Unassembled WGS sequence"/>
</dbReference>
<evidence type="ECO:0000313" key="1">
    <source>
        <dbReference type="EMBL" id="MBB5870581.1"/>
    </source>
</evidence>
<reference evidence="1 2" key="1">
    <citation type="submission" date="2020-08" db="EMBL/GenBank/DDBJ databases">
        <title>Sequencing the genomes of 1000 actinobacteria strains.</title>
        <authorList>
            <person name="Klenk H.-P."/>
        </authorList>
    </citation>
    <scope>NUCLEOTIDE SEQUENCE [LARGE SCALE GENOMIC DNA]</scope>
    <source>
        <strain evidence="1 2">DSM 45362</strain>
    </source>
</reference>
<proteinExistence type="predicted"/>